<dbReference type="InterPro" id="IPR023393">
    <property type="entry name" value="START-like_dom_sf"/>
</dbReference>
<dbReference type="SUPFAM" id="SSF55961">
    <property type="entry name" value="Bet v1-like"/>
    <property type="match status" value="1"/>
</dbReference>
<dbReference type="Pfam" id="PF10604">
    <property type="entry name" value="Polyketide_cyc2"/>
    <property type="match status" value="1"/>
</dbReference>
<accession>A0A177YC40</accession>
<reference evidence="1 2" key="1">
    <citation type="submission" date="2016-03" db="EMBL/GenBank/DDBJ databases">
        <title>Genome sequence of Rhodococcus kyotonensis KB10.</title>
        <authorList>
            <person name="Jeong H."/>
            <person name="Hong C.E."/>
            <person name="Jo S.H."/>
            <person name="Park J.M."/>
        </authorList>
    </citation>
    <scope>NUCLEOTIDE SEQUENCE [LARGE SCALE GENOMIC DNA]</scope>
    <source>
        <strain evidence="1 2">KB10</strain>
    </source>
</reference>
<dbReference type="Proteomes" id="UP000077519">
    <property type="component" value="Unassembled WGS sequence"/>
</dbReference>
<name>A0A177YC40_9NOCA</name>
<gene>
    <name evidence="1" type="ORF">A3K89_24140</name>
</gene>
<organism evidence="1 2">
    <name type="scientific">Rhodococcoides kyotonense</name>
    <dbReference type="NCBI Taxonomy" id="398843"/>
    <lineage>
        <taxon>Bacteria</taxon>
        <taxon>Bacillati</taxon>
        <taxon>Actinomycetota</taxon>
        <taxon>Actinomycetes</taxon>
        <taxon>Mycobacteriales</taxon>
        <taxon>Nocardiaceae</taxon>
        <taxon>Rhodococcoides</taxon>
    </lineage>
</organism>
<dbReference type="RefSeq" id="WP_068427632.1">
    <property type="nucleotide sequence ID" value="NZ_LVHI01000021.1"/>
</dbReference>
<protein>
    <submittedName>
        <fullName evidence="1">MarR family transcriptional regulator</fullName>
    </submittedName>
</protein>
<proteinExistence type="predicted"/>
<dbReference type="AlphaFoldDB" id="A0A177YC40"/>
<evidence type="ECO:0000313" key="2">
    <source>
        <dbReference type="Proteomes" id="UP000077519"/>
    </source>
</evidence>
<evidence type="ECO:0000313" key="1">
    <source>
        <dbReference type="EMBL" id="OAK53102.1"/>
    </source>
</evidence>
<keyword evidence="2" id="KW-1185">Reference proteome</keyword>
<dbReference type="InterPro" id="IPR019587">
    <property type="entry name" value="Polyketide_cyclase/dehydratase"/>
</dbReference>
<dbReference type="Gene3D" id="3.30.530.20">
    <property type="match status" value="1"/>
</dbReference>
<sequence length="129" mass="14616">METTIDATGEAPAETAWERYMKPEMWSSWAPQIMGVDYAESRLRPETFGKVRGPLGFPVDFEILDVDEPGRTWTWKAWFVHRSLGLTLTHGVASTTNGTRTWLTVRGPSAFVLPYVPIAKFALMQLVRK</sequence>
<dbReference type="EMBL" id="LVHI01000021">
    <property type="protein sequence ID" value="OAK53102.1"/>
    <property type="molecule type" value="Genomic_DNA"/>
</dbReference>
<comment type="caution">
    <text evidence="1">The sequence shown here is derived from an EMBL/GenBank/DDBJ whole genome shotgun (WGS) entry which is preliminary data.</text>
</comment>